<organism evidence="2 3">
    <name type="scientific">Mycena sanguinolenta</name>
    <dbReference type="NCBI Taxonomy" id="230812"/>
    <lineage>
        <taxon>Eukaryota</taxon>
        <taxon>Fungi</taxon>
        <taxon>Dikarya</taxon>
        <taxon>Basidiomycota</taxon>
        <taxon>Agaricomycotina</taxon>
        <taxon>Agaricomycetes</taxon>
        <taxon>Agaricomycetidae</taxon>
        <taxon>Agaricales</taxon>
        <taxon>Marasmiineae</taxon>
        <taxon>Mycenaceae</taxon>
        <taxon>Mycena</taxon>
    </lineage>
</organism>
<feature type="compositionally biased region" description="Basic residues" evidence="1">
    <location>
        <begin position="215"/>
        <end position="226"/>
    </location>
</feature>
<feature type="compositionally biased region" description="Low complexity" evidence="1">
    <location>
        <begin position="102"/>
        <end position="115"/>
    </location>
</feature>
<feature type="region of interest" description="Disordered" evidence="1">
    <location>
        <begin position="207"/>
        <end position="238"/>
    </location>
</feature>
<proteinExistence type="predicted"/>
<protein>
    <submittedName>
        <fullName evidence="2">Uncharacterized protein</fullName>
    </submittedName>
</protein>
<reference evidence="2" key="1">
    <citation type="submission" date="2020-05" db="EMBL/GenBank/DDBJ databases">
        <title>Mycena genomes resolve the evolution of fungal bioluminescence.</title>
        <authorList>
            <person name="Tsai I.J."/>
        </authorList>
    </citation>
    <scope>NUCLEOTIDE SEQUENCE</scope>
    <source>
        <strain evidence="2">160909Yilan</strain>
    </source>
</reference>
<accession>A0A8H6XX08</accession>
<sequence>MAAAEIHSYTDEDRATLVRLYTEALRFTSQDGRDALRELWQTALNIGFTGGVKAGKIEEILRTSRVRERELEEERMWGFDVGWKLAIEECALQASKASTRGPSLPSLSSVSTASTQTDSPLPCLSPDRSTVSMQTDPPVAMSSPCLISGAPAASLPPSQVALDERSEADVDVWHGAPEPEPEPDSHSPSQLSPSSFVRDFSALRTGVSHPFSSLQRRHRRGPRVSRPHSSSLPRSSRAPKTIILNIYDSIPQTSRVRYRPPPFTPTPHFRSSTSTSDEGPRLDWVHDPRLRDLSRALSALGWSRPG</sequence>
<feature type="region of interest" description="Disordered" evidence="1">
    <location>
        <begin position="254"/>
        <end position="284"/>
    </location>
</feature>
<feature type="region of interest" description="Disordered" evidence="1">
    <location>
        <begin position="97"/>
        <end position="145"/>
    </location>
</feature>
<feature type="compositionally biased region" description="Low complexity" evidence="1">
    <location>
        <begin position="227"/>
        <end position="238"/>
    </location>
</feature>
<gene>
    <name evidence="2" type="ORF">MSAN_01782100</name>
</gene>
<keyword evidence="3" id="KW-1185">Reference proteome</keyword>
<dbReference type="AlphaFoldDB" id="A0A8H6XX08"/>
<dbReference type="OrthoDB" id="3041969at2759"/>
<name>A0A8H6XX08_9AGAR</name>
<evidence type="ECO:0000256" key="1">
    <source>
        <dbReference type="SAM" id="MobiDB-lite"/>
    </source>
</evidence>
<comment type="caution">
    <text evidence="2">The sequence shown here is derived from an EMBL/GenBank/DDBJ whole genome shotgun (WGS) entry which is preliminary data.</text>
</comment>
<dbReference type="Proteomes" id="UP000623467">
    <property type="component" value="Unassembled WGS sequence"/>
</dbReference>
<evidence type="ECO:0000313" key="2">
    <source>
        <dbReference type="EMBL" id="KAF7348284.1"/>
    </source>
</evidence>
<feature type="region of interest" description="Disordered" evidence="1">
    <location>
        <begin position="173"/>
        <end position="194"/>
    </location>
</feature>
<feature type="compositionally biased region" description="Low complexity" evidence="1">
    <location>
        <begin position="266"/>
        <end position="276"/>
    </location>
</feature>
<dbReference type="EMBL" id="JACAZH010000017">
    <property type="protein sequence ID" value="KAF7348284.1"/>
    <property type="molecule type" value="Genomic_DNA"/>
</dbReference>
<evidence type="ECO:0000313" key="3">
    <source>
        <dbReference type="Proteomes" id="UP000623467"/>
    </source>
</evidence>